<dbReference type="EMBL" id="CM018036">
    <property type="protein sequence ID" value="KAA8540173.1"/>
    <property type="molecule type" value="Genomic_DNA"/>
</dbReference>
<dbReference type="GO" id="GO:0005546">
    <property type="term" value="F:phosphatidylinositol-4,5-bisphosphate binding"/>
    <property type="evidence" value="ECO:0007669"/>
    <property type="project" value="InterPro"/>
</dbReference>
<organism evidence="5 6">
    <name type="scientific">Nyssa sinensis</name>
    <dbReference type="NCBI Taxonomy" id="561372"/>
    <lineage>
        <taxon>Eukaryota</taxon>
        <taxon>Viridiplantae</taxon>
        <taxon>Streptophyta</taxon>
        <taxon>Embryophyta</taxon>
        <taxon>Tracheophyta</taxon>
        <taxon>Spermatophyta</taxon>
        <taxon>Magnoliopsida</taxon>
        <taxon>eudicotyledons</taxon>
        <taxon>Gunneridae</taxon>
        <taxon>Pentapetalae</taxon>
        <taxon>asterids</taxon>
        <taxon>Cornales</taxon>
        <taxon>Nyssaceae</taxon>
        <taxon>Nyssa</taxon>
    </lineage>
</organism>
<proteinExistence type="inferred from homology"/>
<feature type="domain" description="Exocyst complex subunit Exo70 C-terminal" evidence="4">
    <location>
        <begin position="282"/>
        <end position="618"/>
    </location>
</feature>
<dbReference type="Proteomes" id="UP000325577">
    <property type="component" value="Linkage Group LG13"/>
</dbReference>
<dbReference type="SUPFAM" id="SSF74788">
    <property type="entry name" value="Cullin repeat-like"/>
    <property type="match status" value="1"/>
</dbReference>
<evidence type="ECO:0000313" key="6">
    <source>
        <dbReference type="Proteomes" id="UP000325577"/>
    </source>
</evidence>
<dbReference type="OrthoDB" id="1922221at2759"/>
<dbReference type="PANTHER" id="PTHR12542:SF85">
    <property type="entry name" value="EXOCYST SUBUNIT EXO70 FAMILY PROTEIN"/>
    <property type="match status" value="1"/>
</dbReference>
<keyword evidence="2 3" id="KW-0813">Transport</keyword>
<dbReference type="InterPro" id="IPR016159">
    <property type="entry name" value="Cullin_repeat-like_dom_sf"/>
</dbReference>
<name>A0A5J5BAJ0_9ASTE</name>
<dbReference type="Gene3D" id="1.20.1280.170">
    <property type="entry name" value="Exocyst complex component Exo70"/>
    <property type="match status" value="1"/>
</dbReference>
<dbReference type="GO" id="GO:0015031">
    <property type="term" value="P:protein transport"/>
    <property type="evidence" value="ECO:0007669"/>
    <property type="project" value="UniProtKB-KW"/>
</dbReference>
<comment type="function">
    <text evidence="3">Component of the exocyst complex.</text>
</comment>
<comment type="similarity">
    <text evidence="1 3">Belongs to the EXO70 family.</text>
</comment>
<evidence type="ECO:0000313" key="5">
    <source>
        <dbReference type="EMBL" id="KAA8540173.1"/>
    </source>
</evidence>
<dbReference type="InterPro" id="IPR046364">
    <property type="entry name" value="Exo70_C"/>
</dbReference>
<accession>A0A5J5BAJ0</accession>
<dbReference type="Pfam" id="PF20669">
    <property type="entry name" value="Exo70_N"/>
    <property type="match status" value="1"/>
</dbReference>
<dbReference type="InterPro" id="IPR004140">
    <property type="entry name" value="Exo70"/>
</dbReference>
<keyword evidence="3" id="KW-0653">Protein transport</keyword>
<dbReference type="GO" id="GO:0006887">
    <property type="term" value="P:exocytosis"/>
    <property type="evidence" value="ECO:0007669"/>
    <property type="project" value="UniProtKB-KW"/>
</dbReference>
<keyword evidence="3" id="KW-0268">Exocytosis</keyword>
<protein>
    <recommendedName>
        <fullName evidence="3">Exocyst subunit Exo70 family protein</fullName>
    </recommendedName>
</protein>
<reference evidence="5 6" key="1">
    <citation type="submission" date="2019-09" db="EMBL/GenBank/DDBJ databases">
        <title>A chromosome-level genome assembly of the Chinese tupelo Nyssa sinensis.</title>
        <authorList>
            <person name="Yang X."/>
            <person name="Kang M."/>
            <person name="Yang Y."/>
            <person name="Xiong H."/>
            <person name="Wang M."/>
            <person name="Zhang Z."/>
            <person name="Wang Z."/>
            <person name="Wu H."/>
            <person name="Ma T."/>
            <person name="Liu J."/>
            <person name="Xi Z."/>
        </authorList>
    </citation>
    <scope>NUCLEOTIDE SEQUENCE [LARGE SCALE GENOMIC DNA]</scope>
    <source>
        <strain evidence="5">J267</strain>
        <tissue evidence="5">Leaf</tissue>
    </source>
</reference>
<sequence>MTESESIDNLVAAREFLKSSLERSRELAFAIDKSVPRLEEINQSLPSLEAAIKAIERKCSLFTIRVHIDHAVGPAAAVLKVYDAVHGLEESLLSDPCSNLSRYLSVVKRLEEALKFLTDNCRLVIQWLEDVVIFLEDNAVDDDIYILNVKKSLRILGELRATEERSHLSGGCLFAAFEKLEIEFRNILIENSYPLPVTSSSISVAEQGSIAPLPFPVPVIQKLQAIIERLTANNRLEKCISMYIEVRSSNARATLQALDLHYLETSLSEFDSVQSIEGYIDQWSKHLEFAVKDLFAFEYKVCNDVFEKSGPDVWMGCFAKIAIQSGMHAFIKFGNTVTKGKKDAIKLLKLLEIFAALNRLRLDFNRLFGGTACIEIRNQTRDLVKKVIDGACEIFWELSFQVELQRQSTPPPDATVPRLVSFVTDYCNQLLDDKYRPILTQVLKIHQSWDHEEFEEGLLSNQVHNIIKEIELNLERWAKTYEDTTLSYLFMMNNHWYLFKNLKDTKLGDLMGHSWLTGHEQYMGYYAAVYLRESWGKLPALLSEEGLILFPGGRATARDLVKKRLKAFSEAFDDMYKKQSNWVVSDKSLRGKTCELLVEIVVPVYRSFMHNYMPLVEQGASPNRWWCAAEMHVTVLLDRITVMISKSQISGADIISLI</sequence>
<gene>
    <name evidence="5" type="ORF">F0562_024264</name>
</gene>
<keyword evidence="6" id="KW-1185">Reference proteome</keyword>
<dbReference type="Pfam" id="PF03081">
    <property type="entry name" value="Exo70_C"/>
    <property type="match status" value="1"/>
</dbReference>
<evidence type="ECO:0000256" key="2">
    <source>
        <dbReference type="ARBA" id="ARBA00022448"/>
    </source>
</evidence>
<evidence type="ECO:0000256" key="3">
    <source>
        <dbReference type="RuleBase" id="RU365026"/>
    </source>
</evidence>
<dbReference type="AlphaFoldDB" id="A0A5J5BAJ0"/>
<evidence type="ECO:0000259" key="4">
    <source>
        <dbReference type="Pfam" id="PF03081"/>
    </source>
</evidence>
<evidence type="ECO:0000256" key="1">
    <source>
        <dbReference type="ARBA" id="ARBA00006756"/>
    </source>
</evidence>
<dbReference type="GO" id="GO:0000145">
    <property type="term" value="C:exocyst"/>
    <property type="evidence" value="ECO:0007669"/>
    <property type="project" value="InterPro"/>
</dbReference>
<dbReference type="PANTHER" id="PTHR12542">
    <property type="entry name" value="EXOCYST COMPLEX PROTEIN EXO70"/>
    <property type="match status" value="1"/>
</dbReference>